<proteinExistence type="predicted"/>
<feature type="domain" description="Glyoxalase/fosfomycin resistance/dioxygenase" evidence="1">
    <location>
        <begin position="10"/>
        <end position="108"/>
    </location>
</feature>
<comment type="caution">
    <text evidence="2">The sequence shown here is derived from an EMBL/GenBank/DDBJ whole genome shotgun (WGS) entry which is preliminary data.</text>
</comment>
<evidence type="ECO:0000259" key="1">
    <source>
        <dbReference type="Pfam" id="PF00903"/>
    </source>
</evidence>
<dbReference type="CDD" id="cd06587">
    <property type="entry name" value="VOC"/>
    <property type="match status" value="1"/>
</dbReference>
<evidence type="ECO:0000313" key="3">
    <source>
        <dbReference type="Proteomes" id="UP001203665"/>
    </source>
</evidence>
<dbReference type="Gene3D" id="3.10.180.10">
    <property type="entry name" value="2,3-Dihydroxybiphenyl 1,2-Dioxygenase, domain 1"/>
    <property type="match status" value="1"/>
</dbReference>
<keyword evidence="3" id="KW-1185">Reference proteome</keyword>
<evidence type="ECO:0000313" key="2">
    <source>
        <dbReference type="EMBL" id="MCM2677556.1"/>
    </source>
</evidence>
<dbReference type="SUPFAM" id="SSF54593">
    <property type="entry name" value="Glyoxalase/Bleomycin resistance protein/Dihydroxybiphenyl dioxygenase"/>
    <property type="match status" value="1"/>
</dbReference>
<dbReference type="Pfam" id="PF00903">
    <property type="entry name" value="Glyoxalase"/>
    <property type="match status" value="1"/>
</dbReference>
<organism evidence="2 3">
    <name type="scientific">Alkalicoccobacillus plakortidis</name>
    <dbReference type="NCBI Taxonomy" id="444060"/>
    <lineage>
        <taxon>Bacteria</taxon>
        <taxon>Bacillati</taxon>
        <taxon>Bacillota</taxon>
        <taxon>Bacilli</taxon>
        <taxon>Bacillales</taxon>
        <taxon>Bacillaceae</taxon>
        <taxon>Alkalicoccobacillus</taxon>
    </lineage>
</organism>
<dbReference type="RefSeq" id="WP_251611357.1">
    <property type="nucleotide sequence ID" value="NZ_JAMQJY010000004.1"/>
</dbReference>
<name>A0ABT0XNW6_9BACI</name>
<accession>A0ABT0XNW6</accession>
<gene>
    <name evidence="2" type="ORF">NDM98_20320</name>
</gene>
<dbReference type="InterPro" id="IPR029068">
    <property type="entry name" value="Glyas_Bleomycin-R_OHBP_Dase"/>
</dbReference>
<dbReference type="InterPro" id="IPR004360">
    <property type="entry name" value="Glyas_Fos-R_dOase_dom"/>
</dbReference>
<reference evidence="2" key="1">
    <citation type="submission" date="2022-06" db="EMBL/GenBank/DDBJ databases">
        <title>Alkalicoccobacillus porphyridii sp. nov., isolated from a marine red alga, Porphyridium purpureum and reclassification of Shouchella plakortidis and Shouchella gibsonii as Alkalicoccobacillus plakortidis comb. nov. and Alkalicoccobacillus gibsonii comb. nov.</title>
        <authorList>
            <person name="Kim K.H."/>
            <person name="Lee J.K."/>
            <person name="Han D.M."/>
            <person name="Baek J.H."/>
            <person name="Jeon C.O."/>
        </authorList>
    </citation>
    <scope>NUCLEOTIDE SEQUENCE</scope>
    <source>
        <strain evidence="2">DSM 19153</strain>
    </source>
</reference>
<sequence length="128" mass="14023">MEGKLIYQFVPVKDLVTAVDLYRDTLGFTESWREGDLTVAFDLPGSEVKLLIEQVEAGRIDAAGPVFLVPSVHQTLIRYKDHLTFIGEPAETPDGLWVGAKDDSGNGIYFTDESKLEAGYTSIKGDVG</sequence>
<dbReference type="EMBL" id="JAMQJY010000004">
    <property type="protein sequence ID" value="MCM2677556.1"/>
    <property type="molecule type" value="Genomic_DNA"/>
</dbReference>
<dbReference type="Proteomes" id="UP001203665">
    <property type="component" value="Unassembled WGS sequence"/>
</dbReference>
<protein>
    <submittedName>
        <fullName evidence="2">VOC family protein</fullName>
    </submittedName>
</protein>